<dbReference type="PANTHER" id="PTHR12436:SF38">
    <property type="entry name" value="SAC3 DOMAIN-CONTAINING PROTEIN 1"/>
    <property type="match status" value="1"/>
</dbReference>
<dbReference type="EMBL" id="JAWDGP010005451">
    <property type="protein sequence ID" value="KAK3756891.1"/>
    <property type="molecule type" value="Genomic_DNA"/>
</dbReference>
<feature type="compositionally biased region" description="Polar residues" evidence="1">
    <location>
        <begin position="395"/>
        <end position="412"/>
    </location>
</feature>
<evidence type="ECO:0000313" key="4">
    <source>
        <dbReference type="Proteomes" id="UP001283361"/>
    </source>
</evidence>
<feature type="region of interest" description="Disordered" evidence="1">
    <location>
        <begin position="395"/>
        <end position="419"/>
    </location>
</feature>
<evidence type="ECO:0000256" key="1">
    <source>
        <dbReference type="SAM" id="MobiDB-lite"/>
    </source>
</evidence>
<accession>A0AAE0YU85</accession>
<comment type="caution">
    <text evidence="3">The sequence shown here is derived from an EMBL/GenBank/DDBJ whole genome shotgun (WGS) entry which is preliminary data.</text>
</comment>
<organism evidence="3 4">
    <name type="scientific">Elysia crispata</name>
    <name type="common">lettuce slug</name>
    <dbReference type="NCBI Taxonomy" id="231223"/>
    <lineage>
        <taxon>Eukaryota</taxon>
        <taxon>Metazoa</taxon>
        <taxon>Spiralia</taxon>
        <taxon>Lophotrochozoa</taxon>
        <taxon>Mollusca</taxon>
        <taxon>Gastropoda</taxon>
        <taxon>Heterobranchia</taxon>
        <taxon>Euthyneura</taxon>
        <taxon>Panpulmonata</taxon>
        <taxon>Sacoglossa</taxon>
        <taxon>Placobranchoidea</taxon>
        <taxon>Plakobranchidae</taxon>
        <taxon>Elysia</taxon>
    </lineage>
</organism>
<dbReference type="GO" id="GO:0005813">
    <property type="term" value="C:centrosome"/>
    <property type="evidence" value="ECO:0007669"/>
    <property type="project" value="TreeGrafter"/>
</dbReference>
<dbReference type="Gene3D" id="1.25.40.990">
    <property type="match status" value="1"/>
</dbReference>
<dbReference type="InterPro" id="IPR005062">
    <property type="entry name" value="SAC3/GANP/THP3_conserved"/>
</dbReference>
<name>A0AAE0YU85_9GAST</name>
<dbReference type="GO" id="GO:0051225">
    <property type="term" value="P:spindle assembly"/>
    <property type="evidence" value="ECO:0007669"/>
    <property type="project" value="TreeGrafter"/>
</dbReference>
<reference evidence="3" key="1">
    <citation type="journal article" date="2023" name="G3 (Bethesda)">
        <title>A reference genome for the long-term kleptoplast-retaining sea slug Elysia crispata morphotype clarki.</title>
        <authorList>
            <person name="Eastman K.E."/>
            <person name="Pendleton A.L."/>
            <person name="Shaikh M.A."/>
            <person name="Suttiyut T."/>
            <person name="Ogas R."/>
            <person name="Tomko P."/>
            <person name="Gavelis G."/>
            <person name="Widhalm J.R."/>
            <person name="Wisecaver J.H."/>
        </authorList>
    </citation>
    <scope>NUCLEOTIDE SEQUENCE</scope>
    <source>
        <strain evidence="3">ECLA1</strain>
    </source>
</reference>
<proteinExistence type="predicted"/>
<dbReference type="GO" id="GO:0005634">
    <property type="term" value="C:nucleus"/>
    <property type="evidence" value="ECO:0007669"/>
    <property type="project" value="TreeGrafter"/>
</dbReference>
<protein>
    <recommendedName>
        <fullName evidence="2">SAC3/GANP/THP3 conserved domain-containing protein</fullName>
    </recommendedName>
</protein>
<feature type="region of interest" description="Disordered" evidence="1">
    <location>
        <begin position="40"/>
        <end position="75"/>
    </location>
</feature>
<dbReference type="PANTHER" id="PTHR12436">
    <property type="entry name" value="80 KDA MCM3-ASSOCIATED PROTEIN"/>
    <property type="match status" value="1"/>
</dbReference>
<dbReference type="GO" id="GO:0005819">
    <property type="term" value="C:spindle"/>
    <property type="evidence" value="ECO:0007669"/>
    <property type="project" value="TreeGrafter"/>
</dbReference>
<keyword evidence="4" id="KW-1185">Reference proteome</keyword>
<sequence>METATDVFGTCLCMCPERELVMREREGLLHPFEVQEEDMTLNNKASRRPKADRRKVVKQFSRPAAGRADTDPSQLRPAPVLSETVSYLFGSIVPKDHPAWSNVYEFVFDRLRAVRQDMVMQGIVGRDAINILEQVVRFHLYASYRLKAADAADFDPVINKQHLLECLKRLLYLYKVCPGHHRYREEFEAIYLLDNLGDGHALQHCLELSPELRASPLVRQCYEISSEFVLRNYSRALRLISRLPSAMCLCAVNPHLNNLRVNYLQILSTGYSMRNCKYPVEKLRDQLALTSLTSVVDLCTKCCLVDRFDHPDPNREGYICFNKALFKRHQSEQRPLALAPLDAVLGRESVPSLLTGQGKPSTAVTDRDLNQVLCGQSNVSVVEAAKPGDVWSVQSSVDENNWPAETSSSSRTGLGKKAERVAVSTSVRIEKACMPNVSGSSIPVSSDCEAKDLAKVSVLCVNSAADSNQWTPSRGRGGRGVRSRPQGESILSTPGRGRGRGRRKI</sequence>
<evidence type="ECO:0000313" key="3">
    <source>
        <dbReference type="EMBL" id="KAK3756891.1"/>
    </source>
</evidence>
<feature type="compositionally biased region" description="Basic residues" evidence="1">
    <location>
        <begin position="45"/>
        <end position="57"/>
    </location>
</feature>
<dbReference type="InterPro" id="IPR045107">
    <property type="entry name" value="SAC3/GANP/THP3"/>
</dbReference>
<feature type="region of interest" description="Disordered" evidence="1">
    <location>
        <begin position="467"/>
        <end position="505"/>
    </location>
</feature>
<gene>
    <name evidence="3" type="ORF">RRG08_011464</name>
</gene>
<dbReference type="Proteomes" id="UP001283361">
    <property type="component" value="Unassembled WGS sequence"/>
</dbReference>
<dbReference type="GO" id="GO:0051298">
    <property type="term" value="P:centrosome duplication"/>
    <property type="evidence" value="ECO:0007669"/>
    <property type="project" value="TreeGrafter"/>
</dbReference>
<evidence type="ECO:0000259" key="2">
    <source>
        <dbReference type="Pfam" id="PF03399"/>
    </source>
</evidence>
<dbReference type="AlphaFoldDB" id="A0AAE0YU85"/>
<dbReference type="Pfam" id="PF03399">
    <property type="entry name" value="SAC3_GANP"/>
    <property type="match status" value="1"/>
</dbReference>
<feature type="domain" description="SAC3/GANP/THP3 conserved" evidence="2">
    <location>
        <begin position="14"/>
        <end position="304"/>
    </location>
</feature>